<dbReference type="SUPFAM" id="SSF48452">
    <property type="entry name" value="TPR-like"/>
    <property type="match status" value="1"/>
</dbReference>
<reference evidence="3" key="1">
    <citation type="submission" date="2017-11" db="EMBL/GenBank/DDBJ databases">
        <authorList>
            <person name="Kuznetsova I."/>
            <person name="Sazanova A."/>
            <person name="Chirak E."/>
            <person name="Safronova V."/>
            <person name="Willems A."/>
        </authorList>
    </citation>
    <scope>NUCLEOTIDE SEQUENCE [LARGE SCALE GENOMIC DNA]</scope>
    <source>
        <strain evidence="3">PEPV15</strain>
    </source>
</reference>
<evidence type="ECO:0000256" key="1">
    <source>
        <dbReference type="SAM" id="MobiDB-lite"/>
    </source>
</evidence>
<evidence type="ECO:0000313" key="3">
    <source>
        <dbReference type="Proteomes" id="UP000241158"/>
    </source>
</evidence>
<dbReference type="Proteomes" id="UP000241158">
    <property type="component" value="Unassembled WGS sequence"/>
</dbReference>
<accession>A0A2P7ARP7</accession>
<dbReference type="Pfam" id="PF13432">
    <property type="entry name" value="TPR_16"/>
    <property type="match status" value="1"/>
</dbReference>
<sequence>MTSEKAKENSRLARQQPLTPAGNEEAKRLFRLAIDEDIDYMPAYAEFSYVWLRECENGWGESSNALGEAERLADKAVELSKDETKGWLNDFRALWYRAMVTWHQNDFAKSLQEYNDARALISNPEWINKNTAELDADMAEALIYFGDPKRAIQLVLDAMELYPEHPYWFHWILARGYYQAGRYQDAVDEIEKIEADKKPNDVRLIVAASLAQIATTDSMLNEAKALMKEFSDIEPTWTLAKSAAYPYDSASERYHWIDGLRKAGLQ</sequence>
<gene>
    <name evidence="2" type="ORF">CU100_16475</name>
</gene>
<dbReference type="InterPro" id="IPR011990">
    <property type="entry name" value="TPR-like_helical_dom_sf"/>
</dbReference>
<organism evidence="2 3">
    <name type="scientific">Phyllobacterium endophyticum</name>
    <dbReference type="NCBI Taxonomy" id="1149773"/>
    <lineage>
        <taxon>Bacteria</taxon>
        <taxon>Pseudomonadati</taxon>
        <taxon>Pseudomonadota</taxon>
        <taxon>Alphaproteobacteria</taxon>
        <taxon>Hyphomicrobiales</taxon>
        <taxon>Phyllobacteriaceae</taxon>
        <taxon>Phyllobacterium</taxon>
    </lineage>
</organism>
<name>A0A2P7ARP7_9HYPH</name>
<feature type="region of interest" description="Disordered" evidence="1">
    <location>
        <begin position="1"/>
        <end position="20"/>
    </location>
</feature>
<protein>
    <submittedName>
        <fullName evidence="2">Uncharacterized protein</fullName>
    </submittedName>
</protein>
<evidence type="ECO:0000313" key="2">
    <source>
        <dbReference type="EMBL" id="PSH56902.1"/>
    </source>
</evidence>
<dbReference type="AlphaFoldDB" id="A0A2P7ARP7"/>
<proteinExistence type="predicted"/>
<feature type="compositionally biased region" description="Basic and acidic residues" evidence="1">
    <location>
        <begin position="1"/>
        <end position="11"/>
    </location>
</feature>
<dbReference type="Gene3D" id="1.25.40.10">
    <property type="entry name" value="Tetratricopeptide repeat domain"/>
    <property type="match status" value="1"/>
</dbReference>
<keyword evidence="3" id="KW-1185">Reference proteome</keyword>
<comment type="caution">
    <text evidence="2">The sequence shown here is derived from an EMBL/GenBank/DDBJ whole genome shotgun (WGS) entry which is preliminary data.</text>
</comment>
<dbReference type="EMBL" id="PGGN01000003">
    <property type="protein sequence ID" value="PSH56902.1"/>
    <property type="molecule type" value="Genomic_DNA"/>
</dbReference>